<dbReference type="Gene3D" id="1.10.287.1120">
    <property type="entry name" value="Bipartite methylase S protein"/>
    <property type="match status" value="1"/>
</dbReference>
<dbReference type="PANTHER" id="PTHR30408:SF13">
    <property type="entry name" value="TYPE I RESTRICTION ENZYME HINDI SPECIFICITY SUBUNIT"/>
    <property type="match status" value="1"/>
</dbReference>
<dbReference type="GO" id="GO:0009307">
    <property type="term" value="P:DNA restriction-modification system"/>
    <property type="evidence" value="ECO:0007669"/>
    <property type="project" value="UniProtKB-KW"/>
</dbReference>
<dbReference type="STRING" id="1666911.HLUCCA11_20915"/>
<accession>A0A0N8KM41</accession>
<evidence type="ECO:0000259" key="4">
    <source>
        <dbReference type="Pfam" id="PF01420"/>
    </source>
</evidence>
<keyword evidence="2" id="KW-0680">Restriction system</keyword>
<feature type="domain" description="Type I restriction modification DNA specificity" evidence="4">
    <location>
        <begin position="250"/>
        <end position="372"/>
    </location>
</feature>
<dbReference type="PANTHER" id="PTHR30408">
    <property type="entry name" value="TYPE-1 RESTRICTION ENZYME ECOKI SPECIFICITY PROTEIN"/>
    <property type="match status" value="1"/>
</dbReference>
<dbReference type="CDD" id="cd17253">
    <property type="entry name" value="RMtype1_S_Eco933I-TRD2-CR2_like"/>
    <property type="match status" value="1"/>
</dbReference>
<dbReference type="EMBL" id="LJZR01000049">
    <property type="protein sequence ID" value="KPQ32682.1"/>
    <property type="molecule type" value="Genomic_DNA"/>
</dbReference>
<dbReference type="PATRIC" id="fig|1666911.3.peg.3131"/>
<evidence type="ECO:0000313" key="5">
    <source>
        <dbReference type="EMBL" id="KPQ32682.1"/>
    </source>
</evidence>
<name>A0A0N8KM41_9CYAN</name>
<keyword evidence="5" id="KW-0378">Hydrolase</keyword>
<evidence type="ECO:0000256" key="3">
    <source>
        <dbReference type="ARBA" id="ARBA00023125"/>
    </source>
</evidence>
<keyword evidence="3" id="KW-0238">DNA-binding</keyword>
<gene>
    <name evidence="5" type="primary">hsdS-2</name>
    <name evidence="5" type="ORF">HLUCCA11_20915</name>
</gene>
<dbReference type="InterPro" id="IPR000055">
    <property type="entry name" value="Restrct_endonuc_typeI_TRD"/>
</dbReference>
<dbReference type="EC" id="3.1.21.3" evidence="5"/>
<dbReference type="Pfam" id="PF01420">
    <property type="entry name" value="Methylase_S"/>
    <property type="match status" value="2"/>
</dbReference>
<comment type="caution">
    <text evidence="5">The sequence shown here is derived from an EMBL/GenBank/DDBJ whole genome shotgun (WGS) entry which is preliminary data.</text>
</comment>
<dbReference type="Gene3D" id="3.90.220.20">
    <property type="entry name" value="DNA methylase specificity domains"/>
    <property type="match status" value="2"/>
</dbReference>
<evidence type="ECO:0000313" key="6">
    <source>
        <dbReference type="Proteomes" id="UP000050465"/>
    </source>
</evidence>
<reference evidence="5 6" key="1">
    <citation type="submission" date="2015-09" db="EMBL/GenBank/DDBJ databases">
        <title>Identification and resolution of microdiversity through metagenomic sequencing of parallel consortia.</title>
        <authorList>
            <person name="Nelson W.C."/>
            <person name="Romine M.F."/>
            <person name="Lindemann S.R."/>
        </authorList>
    </citation>
    <scope>NUCLEOTIDE SEQUENCE [LARGE SCALE GENOMIC DNA]</scope>
    <source>
        <strain evidence="5">Ana</strain>
    </source>
</reference>
<protein>
    <submittedName>
        <fullName evidence="5">Type I restriction enzyme, S subunit</fullName>
        <ecNumber evidence="5">3.1.21.3</ecNumber>
    </submittedName>
</protein>
<dbReference type="Proteomes" id="UP000050465">
    <property type="component" value="Unassembled WGS sequence"/>
</dbReference>
<sequence length="430" mass="48702">MGSEWPKVRLGDCVDSCLGKMLDKEKNRGELFPYLGNKNVRWGSFATNELAQMRFEEHEHERYGLRYGDLVVCEGGEPGRCAIWKDEIPGMKIQKALHRIRAKKNVDNRFLHYWFLTSSRNGTLEPHITGTTIKHLTGKNIAQLEIFLPPLETQKAIAHILGSLDDKIELNRQMNATLEAIAQALFKSWFVDFDPVIDNALAAGNPIPEPLQARAEARKALGDKRKPLPEAIQQQFPSAFEYSDELGWIPEGWRVNKLNSLLDIRYGKDHKNLDDGKIPVYGSGGIMRFAEKHLYEGEAILIPRKGSLNNLVYLNTKFWCVDTIFYGVPQAVELGHYLYLTLKQYDLVAMNVGSAVPSMTTKVLNDLDFLVPTSLTLSSFNESLEEFRKAQNSFSLNNDSLTRLRDTLLPKLLSGQLRIPEAEKRVAEAI</sequence>
<dbReference type="GO" id="GO:0009035">
    <property type="term" value="F:type I site-specific deoxyribonuclease activity"/>
    <property type="evidence" value="ECO:0007669"/>
    <property type="project" value="UniProtKB-EC"/>
</dbReference>
<feature type="domain" description="Type I restriction modification DNA specificity" evidence="4">
    <location>
        <begin position="3"/>
        <end position="179"/>
    </location>
</feature>
<dbReference type="AlphaFoldDB" id="A0A0N8KM41"/>
<evidence type="ECO:0000256" key="2">
    <source>
        <dbReference type="ARBA" id="ARBA00022747"/>
    </source>
</evidence>
<dbReference type="CDD" id="cd17288">
    <property type="entry name" value="RMtype1_S_LlaAI06ORF1089P_TRD1-CR1_like"/>
    <property type="match status" value="1"/>
</dbReference>
<dbReference type="InterPro" id="IPR044946">
    <property type="entry name" value="Restrct_endonuc_typeI_TRD_sf"/>
</dbReference>
<evidence type="ECO:0000256" key="1">
    <source>
        <dbReference type="ARBA" id="ARBA00010923"/>
    </source>
</evidence>
<organism evidence="5 6">
    <name type="scientific">Phormidesmis priestleyi Ana</name>
    <dbReference type="NCBI Taxonomy" id="1666911"/>
    <lineage>
        <taxon>Bacteria</taxon>
        <taxon>Bacillati</taxon>
        <taxon>Cyanobacteriota</taxon>
        <taxon>Cyanophyceae</taxon>
        <taxon>Leptolyngbyales</taxon>
        <taxon>Leptolyngbyaceae</taxon>
        <taxon>Phormidesmis</taxon>
    </lineage>
</organism>
<dbReference type="SUPFAM" id="SSF116734">
    <property type="entry name" value="DNA methylase specificity domain"/>
    <property type="match status" value="2"/>
</dbReference>
<dbReference type="GO" id="GO:0003677">
    <property type="term" value="F:DNA binding"/>
    <property type="evidence" value="ECO:0007669"/>
    <property type="project" value="UniProtKB-KW"/>
</dbReference>
<dbReference type="InterPro" id="IPR052021">
    <property type="entry name" value="Type-I_RS_S_subunit"/>
</dbReference>
<comment type="similarity">
    <text evidence="1">Belongs to the type-I restriction system S methylase family.</text>
</comment>
<proteinExistence type="inferred from homology"/>